<dbReference type="Proteomes" id="UP000838160">
    <property type="component" value="Unassembled WGS sequence"/>
</dbReference>
<evidence type="ECO:0008006" key="3">
    <source>
        <dbReference type="Google" id="ProtNLM"/>
    </source>
</evidence>
<dbReference type="Pfam" id="PF11993">
    <property type="entry name" value="VC2046"/>
    <property type="match status" value="1"/>
</dbReference>
<accession>A0ABN8DFB8</accession>
<protein>
    <recommendedName>
        <fullName evidence="3">Queuosine biosynthesis protein QueD</fullName>
    </recommendedName>
</protein>
<sequence>MQIHRLDTANLINELQCGSSLSQAVEQGRRADFSLLLSMLSQDCRETSTLETGDHQEITESELKAQLGIAEPQRLKAETSDYENSAKIANLFHQGGLAGAKLQHYVKPEPLSYSPAHTHGFSEDVYQNLSGHTRRQLSEGESRKSTIDTLYLTLAESRRTDQISVRL</sequence>
<dbReference type="RefSeq" id="WP_237484019.1">
    <property type="nucleotide sequence ID" value="NZ_CAKLCM010000002.1"/>
</dbReference>
<comment type="caution">
    <text evidence="1">The sequence shown here is derived from an EMBL/GenBank/DDBJ whole genome shotgun (WGS) entry which is preliminary data.</text>
</comment>
<organism evidence="1 2">
    <name type="scientific">Vibrio hippocampi</name>
    <dbReference type="NCBI Taxonomy" id="654686"/>
    <lineage>
        <taxon>Bacteria</taxon>
        <taxon>Pseudomonadati</taxon>
        <taxon>Pseudomonadota</taxon>
        <taxon>Gammaproteobacteria</taxon>
        <taxon>Vibrionales</taxon>
        <taxon>Vibrionaceae</taxon>
        <taxon>Vibrio</taxon>
    </lineage>
</organism>
<evidence type="ECO:0000313" key="2">
    <source>
        <dbReference type="Proteomes" id="UP000838160"/>
    </source>
</evidence>
<proteinExistence type="predicted"/>
<dbReference type="InterPro" id="IPR021879">
    <property type="entry name" value="VC2046_fam"/>
</dbReference>
<name>A0ABN8DFB8_9VIBR</name>
<reference evidence="1" key="1">
    <citation type="submission" date="2021-12" db="EMBL/GenBank/DDBJ databases">
        <authorList>
            <person name="Rodrigo-Torres L."/>
            <person name="Arahal R. D."/>
            <person name="Lucena T."/>
        </authorList>
    </citation>
    <scope>NUCLEOTIDE SEQUENCE</scope>
    <source>
        <strain evidence="1">CECT 8226</strain>
    </source>
</reference>
<gene>
    <name evidence="1" type="ORF">VHP8226_01015</name>
</gene>
<dbReference type="EMBL" id="CAKLCM010000002">
    <property type="protein sequence ID" value="CAH0525490.1"/>
    <property type="molecule type" value="Genomic_DNA"/>
</dbReference>
<keyword evidence="2" id="KW-1185">Reference proteome</keyword>
<evidence type="ECO:0000313" key="1">
    <source>
        <dbReference type="EMBL" id="CAH0525490.1"/>
    </source>
</evidence>